<gene>
    <name evidence="1" type="ORF">DOTSEDRAFT_35718</name>
</gene>
<evidence type="ECO:0000313" key="2">
    <source>
        <dbReference type="Proteomes" id="UP000016933"/>
    </source>
</evidence>
<keyword evidence="2" id="KW-1185">Reference proteome</keyword>
<evidence type="ECO:0000313" key="1">
    <source>
        <dbReference type="EMBL" id="EME43463.1"/>
    </source>
</evidence>
<proteinExistence type="predicted"/>
<name>M2WN72_DOTSN</name>
<protein>
    <submittedName>
        <fullName evidence="1">Uncharacterized protein</fullName>
    </submittedName>
</protein>
<reference evidence="1 2" key="2">
    <citation type="journal article" date="2012" name="PLoS Pathog.">
        <title>Diverse lifestyles and strategies of plant pathogenesis encoded in the genomes of eighteen Dothideomycetes fungi.</title>
        <authorList>
            <person name="Ohm R.A."/>
            <person name="Feau N."/>
            <person name="Henrissat B."/>
            <person name="Schoch C.L."/>
            <person name="Horwitz B.A."/>
            <person name="Barry K.W."/>
            <person name="Condon B.J."/>
            <person name="Copeland A.C."/>
            <person name="Dhillon B."/>
            <person name="Glaser F."/>
            <person name="Hesse C.N."/>
            <person name="Kosti I."/>
            <person name="LaButti K."/>
            <person name="Lindquist E.A."/>
            <person name="Lucas S."/>
            <person name="Salamov A.A."/>
            <person name="Bradshaw R.E."/>
            <person name="Ciuffetti L."/>
            <person name="Hamelin R.C."/>
            <person name="Kema G.H.J."/>
            <person name="Lawrence C."/>
            <person name="Scott J.A."/>
            <person name="Spatafora J.W."/>
            <person name="Turgeon B.G."/>
            <person name="de Wit P.J.G.M."/>
            <person name="Zhong S."/>
            <person name="Goodwin S.B."/>
            <person name="Grigoriev I.V."/>
        </authorList>
    </citation>
    <scope>NUCLEOTIDE SEQUENCE [LARGE SCALE GENOMIC DNA]</scope>
    <source>
        <strain evidence="2">NZE10 / CBS 128990</strain>
    </source>
</reference>
<reference evidence="2" key="1">
    <citation type="journal article" date="2012" name="PLoS Genet.">
        <title>The genomes of the fungal plant pathogens Cladosporium fulvum and Dothistroma septosporum reveal adaptation to different hosts and lifestyles but also signatures of common ancestry.</title>
        <authorList>
            <person name="de Wit P.J.G.M."/>
            <person name="van der Burgt A."/>
            <person name="Oekmen B."/>
            <person name="Stergiopoulos I."/>
            <person name="Abd-Elsalam K.A."/>
            <person name="Aerts A.L."/>
            <person name="Bahkali A.H."/>
            <person name="Beenen H.G."/>
            <person name="Chettri P."/>
            <person name="Cox M.P."/>
            <person name="Datema E."/>
            <person name="de Vries R.P."/>
            <person name="Dhillon B."/>
            <person name="Ganley A.R."/>
            <person name="Griffiths S.A."/>
            <person name="Guo Y."/>
            <person name="Hamelin R.C."/>
            <person name="Henrissat B."/>
            <person name="Kabir M.S."/>
            <person name="Jashni M.K."/>
            <person name="Kema G."/>
            <person name="Klaubauf S."/>
            <person name="Lapidus A."/>
            <person name="Levasseur A."/>
            <person name="Lindquist E."/>
            <person name="Mehrabi R."/>
            <person name="Ohm R.A."/>
            <person name="Owen T.J."/>
            <person name="Salamov A."/>
            <person name="Schwelm A."/>
            <person name="Schijlen E."/>
            <person name="Sun H."/>
            <person name="van den Burg H.A."/>
            <person name="van Ham R.C.H.J."/>
            <person name="Zhang S."/>
            <person name="Goodwin S.B."/>
            <person name="Grigoriev I.V."/>
            <person name="Collemare J."/>
            <person name="Bradshaw R.E."/>
        </authorList>
    </citation>
    <scope>NUCLEOTIDE SEQUENCE [LARGE SCALE GENOMIC DNA]</scope>
    <source>
        <strain evidence="2">NZE10 / CBS 128990</strain>
    </source>
</reference>
<dbReference type="EMBL" id="KB446540">
    <property type="protein sequence ID" value="EME43463.1"/>
    <property type="molecule type" value="Genomic_DNA"/>
</dbReference>
<dbReference type="HOGENOM" id="CLU_1970525_0_0_1"/>
<accession>M2WN72</accession>
<dbReference type="AlphaFoldDB" id="M2WN72"/>
<sequence length="127" mass="13395">MSLTINQKPNSTANNGCLASEQVFLVGVLAVAALGHVEDVCGVWKPRVPASTNSREDTLVATSGQSVCWLALEVTGIQFRCEDSVASKGSGDCIKSTDILQSPAKLRIYGISLASVQDRPEPCFAVV</sequence>
<dbReference type="Proteomes" id="UP000016933">
    <property type="component" value="Unassembled WGS sequence"/>
</dbReference>
<organism evidence="1 2">
    <name type="scientific">Dothistroma septosporum (strain NZE10 / CBS 128990)</name>
    <name type="common">Red band needle blight fungus</name>
    <name type="synonym">Mycosphaerella pini</name>
    <dbReference type="NCBI Taxonomy" id="675120"/>
    <lineage>
        <taxon>Eukaryota</taxon>
        <taxon>Fungi</taxon>
        <taxon>Dikarya</taxon>
        <taxon>Ascomycota</taxon>
        <taxon>Pezizomycotina</taxon>
        <taxon>Dothideomycetes</taxon>
        <taxon>Dothideomycetidae</taxon>
        <taxon>Mycosphaerellales</taxon>
        <taxon>Mycosphaerellaceae</taxon>
        <taxon>Dothistroma</taxon>
    </lineage>
</organism>